<dbReference type="GO" id="GO:0009785">
    <property type="term" value="P:blue light signaling pathway"/>
    <property type="evidence" value="ECO:0007669"/>
    <property type="project" value="InterPro"/>
</dbReference>
<reference evidence="1 2" key="1">
    <citation type="submission" date="2019-09" db="EMBL/GenBank/DDBJ databases">
        <title>A chromosome-level genome assembly of the Chinese tupelo Nyssa sinensis.</title>
        <authorList>
            <person name="Yang X."/>
            <person name="Kang M."/>
            <person name="Yang Y."/>
            <person name="Xiong H."/>
            <person name="Wang M."/>
            <person name="Zhang Z."/>
            <person name="Wang Z."/>
            <person name="Wu H."/>
            <person name="Ma T."/>
            <person name="Liu J."/>
            <person name="Xi Z."/>
        </authorList>
    </citation>
    <scope>NUCLEOTIDE SEQUENCE [LARGE SCALE GENOMIC DNA]</scope>
    <source>
        <strain evidence="1">J267</strain>
        <tissue evidence="1">Leaf</tissue>
    </source>
</reference>
<dbReference type="OrthoDB" id="672067at2759"/>
<evidence type="ECO:0000313" key="2">
    <source>
        <dbReference type="Proteomes" id="UP000325577"/>
    </source>
</evidence>
<name>A0A5J5C7I3_9ASTE</name>
<keyword evidence="2" id="KW-1185">Reference proteome</keyword>
<evidence type="ECO:0000313" key="1">
    <source>
        <dbReference type="EMBL" id="KAA8549867.1"/>
    </source>
</evidence>
<dbReference type="PANTHER" id="PTHR34207:SF17">
    <property type="entry name" value="PROTEIN BIC2"/>
    <property type="match status" value="1"/>
</dbReference>
<dbReference type="EMBL" id="CM018031">
    <property type="protein sequence ID" value="KAA8549867.1"/>
    <property type="molecule type" value="Genomic_DNA"/>
</dbReference>
<accession>A0A5J5C7I3</accession>
<dbReference type="InterPro" id="IPR040374">
    <property type="entry name" value="BIC"/>
</dbReference>
<dbReference type="AlphaFoldDB" id="A0A5J5C7I3"/>
<evidence type="ECO:0008006" key="3">
    <source>
        <dbReference type="Google" id="ProtNLM"/>
    </source>
</evidence>
<protein>
    <recommendedName>
        <fullName evidence="3">Protein BIC1</fullName>
    </recommendedName>
</protein>
<gene>
    <name evidence="1" type="ORF">F0562_001551</name>
</gene>
<dbReference type="CDD" id="cd22645">
    <property type="entry name" value="BIC1_CID"/>
    <property type="match status" value="1"/>
</dbReference>
<dbReference type="PANTHER" id="PTHR34207">
    <property type="entry name" value="PROTEIN BIC1"/>
    <property type="match status" value="1"/>
</dbReference>
<sequence>MTAEPKEMISLKCKQSTCHIPASSSETNNTLQSHNSVEILKTESPKTSESQADNMVLKDSCLAPRVEAEVSAQDCGRERLKRHQTEVAGRVLIPEKWGHEELMKDWIDYSSFDALLAPSGIMSAREALVAERRRGTSRRLRIEISRF</sequence>
<proteinExistence type="predicted"/>
<dbReference type="Proteomes" id="UP000325577">
    <property type="component" value="Linkage Group LG0"/>
</dbReference>
<organism evidence="1 2">
    <name type="scientific">Nyssa sinensis</name>
    <dbReference type="NCBI Taxonomy" id="561372"/>
    <lineage>
        <taxon>Eukaryota</taxon>
        <taxon>Viridiplantae</taxon>
        <taxon>Streptophyta</taxon>
        <taxon>Embryophyta</taxon>
        <taxon>Tracheophyta</taxon>
        <taxon>Spermatophyta</taxon>
        <taxon>Magnoliopsida</taxon>
        <taxon>eudicotyledons</taxon>
        <taxon>Gunneridae</taxon>
        <taxon>Pentapetalae</taxon>
        <taxon>asterids</taxon>
        <taxon>Cornales</taxon>
        <taxon>Nyssaceae</taxon>
        <taxon>Nyssa</taxon>
    </lineage>
</organism>